<dbReference type="EMBL" id="OZ037952">
    <property type="protein sequence ID" value="CAL1716196.1"/>
    <property type="molecule type" value="Genomic_DNA"/>
</dbReference>
<protein>
    <recommendedName>
        <fullName evidence="3">F-box domain-containing protein</fullName>
    </recommendedName>
</protein>
<evidence type="ECO:0008006" key="3">
    <source>
        <dbReference type="Google" id="ProtNLM"/>
    </source>
</evidence>
<accession>A0ABP1E811</accession>
<evidence type="ECO:0000313" key="2">
    <source>
        <dbReference type="Proteomes" id="UP001497453"/>
    </source>
</evidence>
<organism evidence="1 2">
    <name type="scientific">Somion occarium</name>
    <dbReference type="NCBI Taxonomy" id="3059160"/>
    <lineage>
        <taxon>Eukaryota</taxon>
        <taxon>Fungi</taxon>
        <taxon>Dikarya</taxon>
        <taxon>Basidiomycota</taxon>
        <taxon>Agaricomycotina</taxon>
        <taxon>Agaricomycetes</taxon>
        <taxon>Polyporales</taxon>
        <taxon>Cerrenaceae</taxon>
        <taxon>Somion</taxon>
    </lineage>
</organism>
<dbReference type="Gene3D" id="1.20.1280.50">
    <property type="match status" value="1"/>
</dbReference>
<sequence>MPLSISTTEGQDSSLRIANLRLRCEVEEDILPQSDVVQETLHEIAAKRCILNNLLPVARLLPELLTAIFMYFAMDPSTYTARGFKTGPYSWIVVTHVCHRWRSIALNTPKLWSYIYPGALNRVEEFLARSDQVALHIRHWDWVLPTTYQASLNAVLVQLSRIQELCLVRVPNNVLEHVFAAVDMECFNAPALKLLKFIGIRDSSFPNILNKCTLPALKSIEIRGYSIPWELPILHLDLTNLVLHPSLPDSSLLGKVLNALFYMPSLQTFELIREQCDGSCKSQSYGVLRSVELLRLQKLHLRLDVNSVDAFMLHCTVSPSAVIRLNTVLSHPHPLPNNPDLIRSIIANSLTLDTAIPLTGLAIRLKSTDSDFRPPCSYQVVIRTYNVEPSSIDIMLPPPNFSLFFSLRDVTMLPEVLQQILLDLPLSEVLYLSMERSPSFRLLLPFSRELAKFLARLIARCSPSGLEILNISGLCITILDSLLSLPLHDWLQLTTGWCCADRVKGLFGCLKMLVLGETRRVEMYPYLESKEQAESLCEAIRGQANHYRSTCGPFSKLVLQYYYDQRDVLLNVVDAVAELCYQEGRFTENLQFVPYTPLSPWSFYYDVFPNATNHPNCDSDFCGSNNLVDPTEGDWVDHACSGARVTFDFRGDTGITIENPAFSSTNEDL</sequence>
<reference evidence="2" key="1">
    <citation type="submission" date="2024-04" db="EMBL/GenBank/DDBJ databases">
        <authorList>
            <person name="Shaw F."/>
            <person name="Minotto A."/>
        </authorList>
    </citation>
    <scope>NUCLEOTIDE SEQUENCE [LARGE SCALE GENOMIC DNA]</scope>
</reference>
<dbReference type="Proteomes" id="UP001497453">
    <property type="component" value="Chromosome 9"/>
</dbReference>
<name>A0ABP1E811_9APHY</name>
<evidence type="ECO:0000313" key="1">
    <source>
        <dbReference type="EMBL" id="CAL1716196.1"/>
    </source>
</evidence>
<gene>
    <name evidence="1" type="ORF">GFSPODELE1_LOCUS10639</name>
</gene>
<proteinExistence type="predicted"/>
<keyword evidence="2" id="KW-1185">Reference proteome</keyword>